<evidence type="ECO:0000259" key="3">
    <source>
        <dbReference type="PROSITE" id="PS51444"/>
    </source>
</evidence>
<dbReference type="STRING" id="113540.ENSSFOP00015016580"/>
<gene>
    <name evidence="4" type="ORF">Z043_123551</name>
</gene>
<dbReference type="Proteomes" id="UP000034805">
    <property type="component" value="Unassembled WGS sequence"/>
</dbReference>
<accession>A0A0P7XZG4</accession>
<feature type="compositionally biased region" description="Polar residues" evidence="2">
    <location>
        <begin position="707"/>
        <end position="726"/>
    </location>
</feature>
<keyword evidence="1" id="KW-0175">Coiled coil</keyword>
<dbReference type="PANTHER" id="PTHR46345:SF10">
    <property type="entry name" value="FORMIN-J"/>
    <property type="match status" value="1"/>
</dbReference>
<evidence type="ECO:0000256" key="2">
    <source>
        <dbReference type="SAM" id="MobiDB-lite"/>
    </source>
</evidence>
<evidence type="ECO:0000256" key="1">
    <source>
        <dbReference type="SAM" id="Coils"/>
    </source>
</evidence>
<comment type="caution">
    <text evidence="4">The sequence shown here is derived from an EMBL/GenBank/DDBJ whole genome shotgun (WGS) entry which is preliminary data.</text>
</comment>
<sequence length="843" mass="92716">MLRDTTPKQKTSSVRRSLRYIGLHQDTSADQPQGDFQEPDFCLLSLRRLPLFRHSGVLSLLSIHDPVRLITGREYDALPSTFTLPVVGELHSGMMKSDIMLERALTSIHSAAREIVEDIKHGAGENYGAEKLSELCKLLPDREEEKRLRSFQGERSCLEEPDLFMLLLVQLPSFRLRLDAMILKEEFDPAVTSLHTATRCLREAAIELRSCSELHSILRLVLRAGNYMNAGSYAGNAAGFRIASLLKLADTKANKPGMNLLHFVAMEVVKKDQSLLTFPCKLAHIAEASRFSEEVVQEDLSRLHSQLVALQANIQAEPDIQQQTQNFTEAAEEKLREMDLEVEALRSDSQALVDFFCEDESSFKLEEACRVFHNFCLRFQKAVQENAERKLKEQRRAEREREIAEKRRSIATCTGLELGQGSDELEHTLERTLSSALQRRVSQRYSQHSNIDASLKRLSTDASTDITHSQQRQTVEGVHSQHGSIDVVLHAEKTCANVEGGQEHSPDAQSCLLATDLSDGLLTQPADTPAPPGSAQLLRLVSERMLVRPAGPVSPQRTSPVPPAAGKINRQPNSSEPQELPRVIQGASLPATGKERMYSRVGETLECLTLVRGLRSYESLTVPVQRAPPSHCSKWRKEREAGEKDGAGPLQGKDDSRAGKDSARGSRKGPAPRTGTPTSAGAPRVRTKPDPPSPEETSARASRLPVTRSTSARPTTNLRPTSTQPQIKRANSMGDKGHAVAEQAAKASRHLSEDTKQEKEKASVTPFLRGSPMRLSRRVAPNAESSTRTPLSPSSTTAKTIRASVIAAAAVKAAKASESGNPRTQGSRLSGPKVARPSAQPMW</sequence>
<dbReference type="InterPro" id="IPR015425">
    <property type="entry name" value="FH2_Formin"/>
</dbReference>
<dbReference type="SMART" id="SM00498">
    <property type="entry name" value="FH2"/>
    <property type="match status" value="1"/>
</dbReference>
<dbReference type="Gene3D" id="1.20.58.2220">
    <property type="entry name" value="Formin, FH2 domain"/>
    <property type="match status" value="1"/>
</dbReference>
<name>A0A0P7XZG4_SCLFO</name>
<protein>
    <submittedName>
        <fullName evidence="4">FH2 domain-containing protein 1-like</fullName>
    </submittedName>
</protein>
<feature type="compositionally biased region" description="Low complexity" evidence="2">
    <location>
        <begin position="785"/>
        <end position="817"/>
    </location>
</feature>
<evidence type="ECO:0000313" key="4">
    <source>
        <dbReference type="EMBL" id="KPP58608.1"/>
    </source>
</evidence>
<feature type="region of interest" description="Disordered" evidence="2">
    <location>
        <begin position="625"/>
        <end position="843"/>
    </location>
</feature>
<feature type="compositionally biased region" description="Basic and acidic residues" evidence="2">
    <location>
        <begin position="635"/>
        <end position="664"/>
    </location>
</feature>
<feature type="coiled-coil region" evidence="1">
    <location>
        <begin position="377"/>
        <end position="407"/>
    </location>
</feature>
<feature type="compositionally biased region" description="Polar residues" evidence="2">
    <location>
        <begin position="818"/>
        <end position="828"/>
    </location>
</feature>
<feature type="domain" description="FH2" evidence="3">
    <location>
        <begin position="1"/>
        <end position="405"/>
    </location>
</feature>
<dbReference type="SUPFAM" id="SSF101447">
    <property type="entry name" value="Formin homology 2 domain (FH2 domain)"/>
    <property type="match status" value="1"/>
</dbReference>
<dbReference type="PANTHER" id="PTHR46345">
    <property type="entry name" value="INVERTED FORMIN-2"/>
    <property type="match status" value="1"/>
</dbReference>
<dbReference type="Pfam" id="PF02181">
    <property type="entry name" value="FH2"/>
    <property type="match status" value="1"/>
</dbReference>
<feature type="compositionally biased region" description="Basic and acidic residues" evidence="2">
    <location>
        <begin position="750"/>
        <end position="762"/>
    </location>
</feature>
<reference evidence="4 5" key="1">
    <citation type="submission" date="2015-08" db="EMBL/GenBank/DDBJ databases">
        <title>The genome of the Asian arowana (Scleropages formosus).</title>
        <authorList>
            <person name="Tan M.H."/>
            <person name="Gan H.M."/>
            <person name="Croft L.J."/>
            <person name="Austin C.M."/>
        </authorList>
    </citation>
    <scope>NUCLEOTIDE SEQUENCE [LARGE SCALE GENOMIC DNA]</scope>
    <source>
        <strain evidence="4">Aro1</strain>
    </source>
</reference>
<dbReference type="PROSITE" id="PS51444">
    <property type="entry name" value="FH2"/>
    <property type="match status" value="1"/>
</dbReference>
<evidence type="ECO:0000313" key="5">
    <source>
        <dbReference type="Proteomes" id="UP000034805"/>
    </source>
</evidence>
<feature type="region of interest" description="Disordered" evidence="2">
    <location>
        <begin position="549"/>
        <end position="588"/>
    </location>
</feature>
<dbReference type="EMBL" id="JARO02013623">
    <property type="protein sequence ID" value="KPP58608.1"/>
    <property type="molecule type" value="Genomic_DNA"/>
</dbReference>
<organism evidence="4 5">
    <name type="scientific">Scleropages formosus</name>
    <name type="common">Asian bonytongue</name>
    <name type="synonym">Osteoglossum formosum</name>
    <dbReference type="NCBI Taxonomy" id="113540"/>
    <lineage>
        <taxon>Eukaryota</taxon>
        <taxon>Metazoa</taxon>
        <taxon>Chordata</taxon>
        <taxon>Craniata</taxon>
        <taxon>Vertebrata</taxon>
        <taxon>Euteleostomi</taxon>
        <taxon>Actinopterygii</taxon>
        <taxon>Neopterygii</taxon>
        <taxon>Teleostei</taxon>
        <taxon>Osteoglossocephala</taxon>
        <taxon>Osteoglossomorpha</taxon>
        <taxon>Osteoglossiformes</taxon>
        <taxon>Osteoglossidae</taxon>
        <taxon>Scleropages</taxon>
    </lineage>
</organism>
<dbReference type="InterPro" id="IPR042201">
    <property type="entry name" value="FH2_Formin_sf"/>
</dbReference>
<dbReference type="AlphaFoldDB" id="A0A0P7XZG4"/>
<proteinExistence type="predicted"/>
<feature type="non-terminal residue" evidence="4">
    <location>
        <position position="843"/>
    </location>
</feature>